<feature type="transmembrane region" description="Helical" evidence="1">
    <location>
        <begin position="252"/>
        <end position="274"/>
    </location>
</feature>
<feature type="transmembrane region" description="Helical" evidence="1">
    <location>
        <begin position="130"/>
        <end position="147"/>
    </location>
</feature>
<dbReference type="InterPro" id="IPR010295">
    <property type="entry name" value="DUF898"/>
</dbReference>
<dbReference type="EMBL" id="LR812090">
    <property type="protein sequence ID" value="CAB9493081.1"/>
    <property type="molecule type" value="Genomic_DNA"/>
</dbReference>
<gene>
    <name evidence="2" type="ORF">ALFOR1_20551</name>
</gene>
<dbReference type="RefSeq" id="WP_232091123.1">
    <property type="nucleotide sequence ID" value="NZ_LR812090.1"/>
</dbReference>
<proteinExistence type="predicted"/>
<keyword evidence="1" id="KW-1133">Transmembrane helix</keyword>
<feature type="transmembrane region" description="Helical" evidence="1">
    <location>
        <begin position="327"/>
        <end position="355"/>
    </location>
</feature>
<evidence type="ECO:0008006" key="4">
    <source>
        <dbReference type="Google" id="ProtNLM"/>
    </source>
</evidence>
<organism evidence="2 3">
    <name type="scientific">Alteromonas macleodii</name>
    <name type="common">Pseudoalteromonas macleodii</name>
    <dbReference type="NCBI Taxonomy" id="28108"/>
    <lineage>
        <taxon>Bacteria</taxon>
        <taxon>Pseudomonadati</taxon>
        <taxon>Pseudomonadota</taxon>
        <taxon>Gammaproteobacteria</taxon>
        <taxon>Alteromonadales</taxon>
        <taxon>Alteromonadaceae</taxon>
        <taxon>Alteromonas/Salinimonas group</taxon>
        <taxon>Alteromonas</taxon>
    </lineage>
</organism>
<evidence type="ECO:0000313" key="2">
    <source>
        <dbReference type="EMBL" id="CAB9493081.1"/>
    </source>
</evidence>
<reference evidence="2 3" key="1">
    <citation type="submission" date="2020-06" db="EMBL/GenBank/DDBJ databases">
        <authorList>
            <person name="Duchaud E."/>
        </authorList>
    </citation>
    <scope>NUCLEOTIDE SEQUENCE [LARGE SCALE GENOMIC DNA]</scope>
    <source>
        <strain evidence="2">Alteromonas fortis</strain>
    </source>
</reference>
<keyword evidence="1" id="KW-0812">Transmembrane</keyword>
<feature type="transmembrane region" description="Helical" evidence="1">
    <location>
        <begin position="153"/>
        <end position="176"/>
    </location>
</feature>
<dbReference type="Pfam" id="PF05987">
    <property type="entry name" value="DUF898"/>
    <property type="match status" value="1"/>
</dbReference>
<feature type="transmembrane region" description="Helical" evidence="1">
    <location>
        <begin position="286"/>
        <end position="307"/>
    </location>
</feature>
<evidence type="ECO:0000313" key="3">
    <source>
        <dbReference type="Proteomes" id="UP000509458"/>
    </source>
</evidence>
<feature type="transmembrane region" description="Helical" evidence="1">
    <location>
        <begin position="197"/>
        <end position="220"/>
    </location>
</feature>
<protein>
    <recommendedName>
        <fullName evidence="4">DUF898 domain-containing protein</fullName>
    </recommendedName>
</protein>
<name>A0A6T9Y303_ALTMA</name>
<accession>A0A6T9Y303</accession>
<dbReference type="AlphaFoldDB" id="A0A6T9Y303"/>
<feature type="transmembrane region" description="Helical" evidence="1">
    <location>
        <begin position="81"/>
        <end position="101"/>
    </location>
</feature>
<evidence type="ECO:0000256" key="1">
    <source>
        <dbReference type="SAM" id="Phobius"/>
    </source>
</evidence>
<keyword evidence="1" id="KW-0472">Membrane</keyword>
<sequence>MTDDNAYTPMPDYESYSLEELAQALNSIDATEYPERAAKISALIAERKSKLHASHETISKANDKIIRTEQVKFHGKAGEFFSIWIVNLLLSIVTLGIYSAWATVRTKRYFYSNTELDGHRFSYLAEPLQILKGRIIAVILFGGYFFLTTINPAAALIFALVLMALTPALIIMSMRFRLRMTAYRNVRFSFKGRWGEAFALFVLLPIASVFTLYLLMPWVLKKIDAFLVNESCFGNKSFSTTLDTGKYYRTSVGVLFISLCLMLISSFVLGIGAVAMSNGGSPSVSALATILLVLFYLVAYAVVSGYYNARIRNHIFQNTQLENVAQFNSSLAAGALIKLRLVNALAIVLTLGMALPWAKVRSAKLYADATEVKMFEGFDQVLVGSSGSAGAVAEEAATLFDVDVALG</sequence>
<dbReference type="Proteomes" id="UP000509458">
    <property type="component" value="Chromosome"/>
</dbReference>